<dbReference type="Gene3D" id="2.120.10.30">
    <property type="entry name" value="TolB, C-terminal domain"/>
    <property type="match status" value="1"/>
</dbReference>
<dbReference type="Gene3D" id="3.40.50.1820">
    <property type="entry name" value="alpha/beta hydrolase"/>
    <property type="match status" value="1"/>
</dbReference>
<accession>A0A8J3I5E2</accession>
<name>A0A8J3I5E2_9CHLR</name>
<keyword evidence="1" id="KW-0378">Hydrolase</keyword>
<dbReference type="InterPro" id="IPR001375">
    <property type="entry name" value="Peptidase_S9_cat"/>
</dbReference>
<proteinExistence type="predicted"/>
<reference evidence="3" key="1">
    <citation type="submission" date="2020-10" db="EMBL/GenBank/DDBJ databases">
        <title>Taxonomic study of unclassified bacteria belonging to the class Ktedonobacteria.</title>
        <authorList>
            <person name="Yabe S."/>
            <person name="Wang C.M."/>
            <person name="Zheng Y."/>
            <person name="Sakai Y."/>
            <person name="Cavaletti L."/>
            <person name="Monciardini P."/>
            <person name="Donadio S."/>
        </authorList>
    </citation>
    <scope>NUCLEOTIDE SEQUENCE</scope>
    <source>
        <strain evidence="3">SOSP1-1</strain>
    </source>
</reference>
<keyword evidence="4" id="KW-1185">Reference proteome</keyword>
<sequence length="619" mass="69896">MKATTKQLIPREVLFGNPVKASPQISPDGKHLAYLAPVDNALNVWVGSLDGDDYQPVTEDKERGIRFYFWAADNKHIGYIQDIGGDENWHLYLTNIETRETRDLTPFENVQARVASRDKHFPTELLIELNKEDPRVHDVYHLDLLSDELQLVAKNPGNVASWVIDTQLKVRGAVTALPDGGNELLVREREESEWSRLITWTAEDAQTSGPVSFTHDGNGLYMIDSRNANASRLVRLALDTEEMSVLAEDPHYDVENVMIHHDTYEIQAVTFNRDRVEWTILDASLQEDFMRLRELHAGDIFILSRADDDQTWLVSYVVDDGPVAYYVYDRASKNGHFLFTNQPELSNYLLAPMQPVTFQARDGLTLHGYLTLPEGESQTTLPLVLNVHGGPWARDSWGYRAEAQWLANRGYACLQINYRGSTGYGKDFLNAGNKEWGAKMHDDLVDAVHWAIEQGIADPKKVAIYGGSYGGYAALVGATFTPDLFCCAVDIVGPSNLLTLIKTIPPYWSTFLATFHTRVGNPDTEEEFLKSRSPLFKADQIKIPLLIAQGANDPRVKQNESEQIVAAMKEKDINYEYMLFPDEGHGFAKPENRIKFYAAAEKFLARWLGGRYEETEESA</sequence>
<evidence type="ECO:0000313" key="3">
    <source>
        <dbReference type="EMBL" id="GHO47040.1"/>
    </source>
</evidence>
<dbReference type="AlphaFoldDB" id="A0A8J3I5E2"/>
<dbReference type="GO" id="GO:0006508">
    <property type="term" value="P:proteolysis"/>
    <property type="evidence" value="ECO:0007669"/>
    <property type="project" value="InterPro"/>
</dbReference>
<dbReference type="SUPFAM" id="SSF53474">
    <property type="entry name" value="alpha/beta-Hydrolases"/>
    <property type="match status" value="1"/>
</dbReference>
<evidence type="ECO:0000256" key="1">
    <source>
        <dbReference type="ARBA" id="ARBA00022801"/>
    </source>
</evidence>
<organism evidence="3 4">
    <name type="scientific">Ktedonospora formicarum</name>
    <dbReference type="NCBI Taxonomy" id="2778364"/>
    <lineage>
        <taxon>Bacteria</taxon>
        <taxon>Bacillati</taxon>
        <taxon>Chloroflexota</taxon>
        <taxon>Ktedonobacteria</taxon>
        <taxon>Ktedonobacterales</taxon>
        <taxon>Ktedonobacteraceae</taxon>
        <taxon>Ktedonospora</taxon>
    </lineage>
</organism>
<gene>
    <name evidence="3" type="ORF">KSX_52030</name>
</gene>
<evidence type="ECO:0000259" key="2">
    <source>
        <dbReference type="Pfam" id="PF00326"/>
    </source>
</evidence>
<dbReference type="RefSeq" id="WP_220196362.1">
    <property type="nucleotide sequence ID" value="NZ_BNJF01000002.1"/>
</dbReference>
<dbReference type="InterPro" id="IPR029058">
    <property type="entry name" value="AB_hydrolase_fold"/>
</dbReference>
<evidence type="ECO:0000313" key="4">
    <source>
        <dbReference type="Proteomes" id="UP000612362"/>
    </source>
</evidence>
<protein>
    <submittedName>
        <fullName evidence="3">Peptidase S9</fullName>
    </submittedName>
</protein>
<feature type="domain" description="Peptidase S9 prolyl oligopeptidase catalytic" evidence="2">
    <location>
        <begin position="397"/>
        <end position="610"/>
    </location>
</feature>
<dbReference type="InterPro" id="IPR011042">
    <property type="entry name" value="6-blade_b-propeller_TolB-like"/>
</dbReference>
<dbReference type="PANTHER" id="PTHR42776:SF27">
    <property type="entry name" value="DIPEPTIDYL PEPTIDASE FAMILY MEMBER 6"/>
    <property type="match status" value="1"/>
</dbReference>
<dbReference type="EMBL" id="BNJF01000002">
    <property type="protein sequence ID" value="GHO47040.1"/>
    <property type="molecule type" value="Genomic_DNA"/>
</dbReference>
<comment type="caution">
    <text evidence="3">The sequence shown here is derived from an EMBL/GenBank/DDBJ whole genome shotgun (WGS) entry which is preliminary data.</text>
</comment>
<dbReference type="SUPFAM" id="SSF82171">
    <property type="entry name" value="DPP6 N-terminal domain-like"/>
    <property type="match status" value="1"/>
</dbReference>
<dbReference type="Pfam" id="PF00326">
    <property type="entry name" value="Peptidase_S9"/>
    <property type="match status" value="1"/>
</dbReference>
<dbReference type="PANTHER" id="PTHR42776">
    <property type="entry name" value="SERINE PEPTIDASE S9 FAMILY MEMBER"/>
    <property type="match status" value="1"/>
</dbReference>
<dbReference type="GO" id="GO:0004252">
    <property type="term" value="F:serine-type endopeptidase activity"/>
    <property type="evidence" value="ECO:0007669"/>
    <property type="project" value="TreeGrafter"/>
</dbReference>
<dbReference type="Proteomes" id="UP000612362">
    <property type="component" value="Unassembled WGS sequence"/>
</dbReference>